<proteinExistence type="predicted"/>
<dbReference type="Proteomes" id="UP000219422">
    <property type="component" value="Chromosome"/>
</dbReference>
<organism evidence="1 2">
    <name type="scientific">Sphingobium yanoikuyae</name>
    <name type="common">Sphingomonas yanoikuyae</name>
    <dbReference type="NCBI Taxonomy" id="13690"/>
    <lineage>
        <taxon>Bacteria</taxon>
        <taxon>Pseudomonadati</taxon>
        <taxon>Pseudomonadota</taxon>
        <taxon>Alphaproteobacteria</taxon>
        <taxon>Sphingomonadales</taxon>
        <taxon>Sphingomonadaceae</taxon>
        <taxon>Sphingobium</taxon>
    </lineage>
</organism>
<name>A0A291MWH6_SPHYA</name>
<dbReference type="AlphaFoldDB" id="A0A291MWH6"/>
<accession>A0A291MWH6</accession>
<evidence type="ECO:0000313" key="1">
    <source>
        <dbReference type="EMBL" id="ATI79469.1"/>
    </source>
</evidence>
<gene>
    <name evidence="1" type="ORF">A6768_05150</name>
</gene>
<protein>
    <submittedName>
        <fullName evidence="1">Uncharacterized protein</fullName>
    </submittedName>
</protein>
<evidence type="ECO:0000313" key="2">
    <source>
        <dbReference type="Proteomes" id="UP000219422"/>
    </source>
</evidence>
<reference evidence="1 2" key="1">
    <citation type="submission" date="2017-10" db="EMBL/GenBank/DDBJ databases">
        <title>Sphingobium yanoikuyae S72.</title>
        <authorList>
            <person name="Sanchez E."/>
            <person name="Bustos P."/>
            <person name="Mendoza P."/>
            <person name="Guo X."/>
            <person name="Mendoza A."/>
        </authorList>
    </citation>
    <scope>NUCLEOTIDE SEQUENCE [LARGE SCALE GENOMIC DNA]</scope>
    <source>
        <strain evidence="1 2">S72</strain>
    </source>
</reference>
<dbReference type="KEGG" id="sya:A6768_05150"/>
<dbReference type="EMBL" id="CP023741">
    <property type="protein sequence ID" value="ATI79469.1"/>
    <property type="molecule type" value="Genomic_DNA"/>
</dbReference>
<sequence length="65" mass="7726">MQDIEKLLSRLTAIVADSPVDFARLSEVLDDLFQYEQHNRKETLTQEQKETLRIARDLFLRHRIA</sequence>